<proteinExistence type="predicted"/>
<sequence length="143" mass="16767">PEHLSIYYYNEKEKTWHYMPSKFNSDSTYIQTNILSGEIFAIIKEIEAPELTSFIPEINGTHYSSDLDHISFYVEDKFAGIEGETDVFVELDGKRVIFEYNSYQKKVRYPLKYNLTPGKHTLYVEAKDRVGNKSINKGKFYIK</sequence>
<evidence type="ECO:0008006" key="2">
    <source>
        <dbReference type="Google" id="ProtNLM"/>
    </source>
</evidence>
<feature type="non-terminal residue" evidence="1">
    <location>
        <position position="1"/>
    </location>
</feature>
<organism evidence="1">
    <name type="scientific">marine metagenome</name>
    <dbReference type="NCBI Taxonomy" id="408172"/>
    <lineage>
        <taxon>unclassified sequences</taxon>
        <taxon>metagenomes</taxon>
        <taxon>ecological metagenomes</taxon>
    </lineage>
</organism>
<dbReference type="AlphaFoldDB" id="A0A383E6U2"/>
<name>A0A383E6U2_9ZZZZ</name>
<dbReference type="EMBL" id="UINC01223212">
    <property type="protein sequence ID" value="SVE52309.1"/>
    <property type="molecule type" value="Genomic_DNA"/>
</dbReference>
<reference evidence="1" key="1">
    <citation type="submission" date="2018-05" db="EMBL/GenBank/DDBJ databases">
        <authorList>
            <person name="Lanie J.A."/>
            <person name="Ng W.-L."/>
            <person name="Kazmierczak K.M."/>
            <person name="Andrzejewski T.M."/>
            <person name="Davidsen T.M."/>
            <person name="Wayne K.J."/>
            <person name="Tettelin H."/>
            <person name="Glass J.I."/>
            <person name="Rusch D."/>
            <person name="Podicherti R."/>
            <person name="Tsui H.-C.T."/>
            <person name="Winkler M.E."/>
        </authorList>
    </citation>
    <scope>NUCLEOTIDE SEQUENCE</scope>
</reference>
<gene>
    <name evidence="1" type="ORF">METZ01_LOCUS505163</name>
</gene>
<protein>
    <recommendedName>
        <fullName evidence="2">Bacterial Ig-like domain-containing protein</fullName>
    </recommendedName>
</protein>
<accession>A0A383E6U2</accession>
<evidence type="ECO:0000313" key="1">
    <source>
        <dbReference type="EMBL" id="SVE52309.1"/>
    </source>
</evidence>